<evidence type="ECO:0000313" key="3">
    <source>
        <dbReference type="Proteomes" id="UP000233551"/>
    </source>
</evidence>
<evidence type="ECO:0000259" key="1">
    <source>
        <dbReference type="Pfam" id="PF07727"/>
    </source>
</evidence>
<dbReference type="AlphaFoldDB" id="A0A2I0IR19"/>
<sequence>MPPGDQVEVDVTGRLVRAGAKTGEQEVDLDPVRKRSMQYGSREPQTFAQARKYFSWRASMEEKYMALLHHHTRNLVPPTPTQNVVGCKWVYRFKQKAHGTIDRYKARLVAKGFNQRECVDYSETFSLVIKLVTIQTVLSHYFLSMADLTTRREEHISSWASH</sequence>
<dbReference type="Proteomes" id="UP000233551">
    <property type="component" value="Unassembled WGS sequence"/>
</dbReference>
<dbReference type="InterPro" id="IPR013103">
    <property type="entry name" value="RVT_2"/>
</dbReference>
<dbReference type="EMBL" id="PGOL01002613">
    <property type="protein sequence ID" value="PKI46449.1"/>
    <property type="molecule type" value="Genomic_DNA"/>
</dbReference>
<name>A0A2I0IR19_PUNGR</name>
<dbReference type="Pfam" id="PF07727">
    <property type="entry name" value="RVT_2"/>
    <property type="match status" value="1"/>
</dbReference>
<reference evidence="2 3" key="1">
    <citation type="submission" date="2017-11" db="EMBL/GenBank/DDBJ databases">
        <title>De-novo sequencing of pomegranate (Punica granatum L.) genome.</title>
        <authorList>
            <person name="Akparov Z."/>
            <person name="Amiraslanov A."/>
            <person name="Hajiyeva S."/>
            <person name="Abbasov M."/>
            <person name="Kaur K."/>
            <person name="Hamwieh A."/>
            <person name="Solovyev V."/>
            <person name="Salamov A."/>
            <person name="Braich B."/>
            <person name="Kosarev P."/>
            <person name="Mahmoud A."/>
            <person name="Hajiyev E."/>
            <person name="Babayeva S."/>
            <person name="Izzatullayeva V."/>
            <person name="Mammadov A."/>
            <person name="Mammadov A."/>
            <person name="Sharifova S."/>
            <person name="Ojaghi J."/>
            <person name="Eynullazada K."/>
            <person name="Bayramov B."/>
            <person name="Abdulazimova A."/>
            <person name="Shahmuradov I."/>
        </authorList>
    </citation>
    <scope>NUCLEOTIDE SEQUENCE [LARGE SCALE GENOMIC DNA]</scope>
    <source>
        <strain evidence="3">cv. AG2017</strain>
        <tissue evidence="2">Leaf</tissue>
    </source>
</reference>
<feature type="domain" description="Reverse transcriptase Ty1/copia-type" evidence="1">
    <location>
        <begin position="79"/>
        <end position="138"/>
    </location>
</feature>
<gene>
    <name evidence="2" type="ORF">CRG98_033147</name>
</gene>
<dbReference type="STRING" id="22663.A0A2I0IR19"/>
<accession>A0A2I0IR19</accession>
<organism evidence="2 3">
    <name type="scientific">Punica granatum</name>
    <name type="common">Pomegranate</name>
    <dbReference type="NCBI Taxonomy" id="22663"/>
    <lineage>
        <taxon>Eukaryota</taxon>
        <taxon>Viridiplantae</taxon>
        <taxon>Streptophyta</taxon>
        <taxon>Embryophyta</taxon>
        <taxon>Tracheophyta</taxon>
        <taxon>Spermatophyta</taxon>
        <taxon>Magnoliopsida</taxon>
        <taxon>eudicotyledons</taxon>
        <taxon>Gunneridae</taxon>
        <taxon>Pentapetalae</taxon>
        <taxon>rosids</taxon>
        <taxon>malvids</taxon>
        <taxon>Myrtales</taxon>
        <taxon>Lythraceae</taxon>
        <taxon>Punica</taxon>
    </lineage>
</organism>
<proteinExistence type="predicted"/>
<evidence type="ECO:0000313" key="2">
    <source>
        <dbReference type="EMBL" id="PKI46449.1"/>
    </source>
</evidence>
<keyword evidence="3" id="KW-1185">Reference proteome</keyword>
<protein>
    <recommendedName>
        <fullName evidence="1">Reverse transcriptase Ty1/copia-type domain-containing protein</fullName>
    </recommendedName>
</protein>
<comment type="caution">
    <text evidence="2">The sequence shown here is derived from an EMBL/GenBank/DDBJ whole genome shotgun (WGS) entry which is preliminary data.</text>
</comment>